<evidence type="ECO:0000256" key="7">
    <source>
        <dbReference type="ARBA" id="ARBA00022833"/>
    </source>
</evidence>
<evidence type="ECO:0000313" key="13">
    <source>
        <dbReference type="Proteomes" id="UP000036987"/>
    </source>
</evidence>
<evidence type="ECO:0000256" key="5">
    <source>
        <dbReference type="ARBA" id="ARBA00022723"/>
    </source>
</evidence>
<keyword evidence="9" id="KW-0175">Coiled coil</keyword>
<dbReference type="InterPro" id="IPR016193">
    <property type="entry name" value="Cytidine_deaminase-like"/>
</dbReference>
<evidence type="ECO:0000256" key="3">
    <source>
        <dbReference type="ARBA" id="ARBA00012740"/>
    </source>
</evidence>
<evidence type="ECO:0000256" key="10">
    <source>
        <dbReference type="SAM" id="MobiDB-lite"/>
    </source>
</evidence>
<comment type="cofactor">
    <cofactor evidence="1">
        <name>Zn(2+)</name>
        <dbReference type="ChEBI" id="CHEBI:29105"/>
    </cofactor>
</comment>
<dbReference type="PANTHER" id="PTHR11079:SF179">
    <property type="entry name" value="TRNA(ADENINE(34)) DEAMINASE, CHLOROPLASTIC"/>
    <property type="match status" value="1"/>
</dbReference>
<dbReference type="STRING" id="29655.A0A0K9NV30"/>
<organism evidence="12 13">
    <name type="scientific">Zostera marina</name>
    <name type="common">Eelgrass</name>
    <dbReference type="NCBI Taxonomy" id="29655"/>
    <lineage>
        <taxon>Eukaryota</taxon>
        <taxon>Viridiplantae</taxon>
        <taxon>Streptophyta</taxon>
        <taxon>Embryophyta</taxon>
        <taxon>Tracheophyta</taxon>
        <taxon>Spermatophyta</taxon>
        <taxon>Magnoliopsida</taxon>
        <taxon>Liliopsida</taxon>
        <taxon>Zosteraceae</taxon>
        <taxon>Zostera</taxon>
    </lineage>
</organism>
<evidence type="ECO:0000256" key="6">
    <source>
        <dbReference type="ARBA" id="ARBA00022801"/>
    </source>
</evidence>
<keyword evidence="13" id="KW-1185">Reference proteome</keyword>
<evidence type="ECO:0000313" key="12">
    <source>
        <dbReference type="EMBL" id="KMZ60493.1"/>
    </source>
</evidence>
<feature type="compositionally biased region" description="Basic residues" evidence="10">
    <location>
        <begin position="261"/>
        <end position="270"/>
    </location>
</feature>
<feature type="compositionally biased region" description="Polar residues" evidence="10">
    <location>
        <begin position="922"/>
        <end position="932"/>
    </location>
</feature>
<name>A0A0K9NV30_ZOSMR</name>
<feature type="region of interest" description="Disordered" evidence="10">
    <location>
        <begin position="1293"/>
        <end position="1314"/>
    </location>
</feature>
<evidence type="ECO:0000256" key="1">
    <source>
        <dbReference type="ARBA" id="ARBA00001947"/>
    </source>
</evidence>
<accession>A0A0K9NV30</accession>
<dbReference type="GO" id="GO:0002100">
    <property type="term" value="P:tRNA wobble adenosine to inosine editing"/>
    <property type="evidence" value="ECO:0000318"/>
    <property type="project" value="GO_Central"/>
</dbReference>
<dbReference type="PANTHER" id="PTHR11079">
    <property type="entry name" value="CYTOSINE DEAMINASE FAMILY MEMBER"/>
    <property type="match status" value="1"/>
</dbReference>
<feature type="coiled-coil region" evidence="9">
    <location>
        <begin position="305"/>
        <end position="391"/>
    </location>
</feature>
<keyword evidence="7" id="KW-0862">Zinc</keyword>
<dbReference type="EC" id="3.5.4.33" evidence="3"/>
<feature type="compositionally biased region" description="Basic and acidic residues" evidence="10">
    <location>
        <begin position="431"/>
        <end position="447"/>
    </location>
</feature>
<feature type="region of interest" description="Disordered" evidence="10">
    <location>
        <begin position="197"/>
        <end position="300"/>
    </location>
</feature>
<comment type="subunit">
    <text evidence="2">Homodimer.</text>
</comment>
<feature type="region of interest" description="Disordered" evidence="10">
    <location>
        <begin position="418"/>
        <end position="453"/>
    </location>
</feature>
<dbReference type="CDD" id="cd01285">
    <property type="entry name" value="nucleoside_deaminase"/>
    <property type="match status" value="1"/>
</dbReference>
<feature type="compositionally biased region" description="Polar residues" evidence="10">
    <location>
        <begin position="418"/>
        <end position="430"/>
    </location>
</feature>
<dbReference type="GO" id="GO:0009507">
    <property type="term" value="C:chloroplast"/>
    <property type="evidence" value="ECO:0000318"/>
    <property type="project" value="GO_Central"/>
</dbReference>
<feature type="region of interest" description="Disordered" evidence="10">
    <location>
        <begin position="922"/>
        <end position="942"/>
    </location>
</feature>
<feature type="region of interest" description="Disordered" evidence="10">
    <location>
        <begin position="601"/>
        <end position="686"/>
    </location>
</feature>
<dbReference type="EMBL" id="LFYR01001622">
    <property type="protein sequence ID" value="KMZ60493.1"/>
    <property type="molecule type" value="Genomic_DNA"/>
</dbReference>
<reference evidence="13" key="1">
    <citation type="journal article" date="2016" name="Nature">
        <title>The genome of the seagrass Zostera marina reveals angiosperm adaptation to the sea.</title>
        <authorList>
            <person name="Olsen J.L."/>
            <person name="Rouze P."/>
            <person name="Verhelst B."/>
            <person name="Lin Y.-C."/>
            <person name="Bayer T."/>
            <person name="Collen J."/>
            <person name="Dattolo E."/>
            <person name="De Paoli E."/>
            <person name="Dittami S."/>
            <person name="Maumus F."/>
            <person name="Michel G."/>
            <person name="Kersting A."/>
            <person name="Lauritano C."/>
            <person name="Lohaus R."/>
            <person name="Toepel M."/>
            <person name="Tonon T."/>
            <person name="Vanneste K."/>
            <person name="Amirebrahimi M."/>
            <person name="Brakel J."/>
            <person name="Bostroem C."/>
            <person name="Chovatia M."/>
            <person name="Grimwood J."/>
            <person name="Jenkins J.W."/>
            <person name="Jueterbock A."/>
            <person name="Mraz A."/>
            <person name="Stam W.T."/>
            <person name="Tice H."/>
            <person name="Bornberg-Bauer E."/>
            <person name="Green P.J."/>
            <person name="Pearson G.A."/>
            <person name="Procaccini G."/>
            <person name="Duarte C.M."/>
            <person name="Schmutz J."/>
            <person name="Reusch T.B.H."/>
            <person name="Van de Peer Y."/>
        </authorList>
    </citation>
    <scope>NUCLEOTIDE SEQUENCE [LARGE SCALE GENOMIC DNA]</scope>
    <source>
        <strain evidence="13">cv. Finnish</strain>
    </source>
</reference>
<dbReference type="GO" id="GO:0008251">
    <property type="term" value="F:tRNA-specific adenosine deaminase activity"/>
    <property type="evidence" value="ECO:0000318"/>
    <property type="project" value="GO_Central"/>
</dbReference>
<dbReference type="HAMAP" id="MF_00972">
    <property type="entry name" value="tRNA_aden_deaminase"/>
    <property type="match status" value="1"/>
</dbReference>
<comment type="caution">
    <text evidence="12">The sequence shown here is derived from an EMBL/GenBank/DDBJ whole genome shotgun (WGS) entry which is preliminary data.</text>
</comment>
<dbReference type="OrthoDB" id="408702at2759"/>
<sequence length="1378" mass="155885">MHSDYAYPSALSQSAIPRRRITNSGTISIGAINSVNESCRSVTIHGVVVSVNPWEIYRNFYWRQSALIHCPPPPLPLCRVRPLVSSAVDRSTVGSGYCRIGLRNSPCCCCCNGGGEVGADRRFDKIARFLTEVKEFRRPLSRKNSSLKYGPDSAEAEMESGVSDEEDNRRREVEDFSSNGIARFAEVDGDFRERQSVLSSDLGKRSDMSSELGDLDTSEIQQPEKTGKYKKEKRKPVLLDLASSGAKQEEQEQLVKEENRRSRKETRRIARSSSSSPKVVEKKNDVSRSSSKMVEKNDDASSLSLNLLKEEVERQRSEINQLNENYQKLLLQRVEEEHDDANIRIMSMSDMLCSRIEDRESSLSNSIGDLVEELRNQRVEIANLIRRDRDREVIKSLEIQKIDRERIENSNQVFISSSLEREQQSTTVNQARKDDQRTTESSEKESDVLAYSGQNKKEEISSSVVVNSKDVAKEEEIYSYTDQYRKHYGMLMESSEVDNAKVSNLSNKMMAESSKEEVCSTSTSNLVEKKQQESFGYKTDNQMLTISTISSQKERLSKSNKMKITSSEDREESSSSTSNLVEKKQQESFACKFKTDNQMLTKSTISSQKERLSKSNKMKITSPEDREESSSSTRNLAEERKQQQNFACQSLSDIEKEKPSSLNTMVVTSSEGREERSTSSSNFIDEIKQQEMKYGVKFSKSSETQKKSNLNDDVSVSNLRYGEKISKSAVNVINESTDQLRSNESIAQEERQQIEMARASILQKTIVSKASASLEDVEKSDAILKEVGKKEWEHQKTIESEIYNSSLKYNETPKMEEHITSGGVASGSGSIIYQDYQHTDEHGINDDLYRINHDVLESVIRLEQASAQYVGEFSNKLREEMQSSSSHASASQHFSDTNREITSISQQTSIVDETVDVQIQLQKTSPDQSSTSSEKKGPSDEIWDVMEPSLESQVQIEGLGREISDEAVESTMAPANSESVITKRSGRSLWTFAADLLKMNWTFQTGPQKLAPQSRTRRSSDESANSDVWFSGHEHDEEEDRNVEKRGKYTSKEPDLNKSPTDQQISGIQVKKLQKVEGSHFLGSNKAETSSVLPSIIIGSSSQLPSTEMQNIGIKKSEWKDVGIEKAEVIDAGLIEGDVLRRRKFQRNKQILRENVDEWEDVHKLESMQRNADEFFMREALLEAKMAAETWEVPIGAVLVQNSTIIARGRNLVEELRDSTAHAELICIREASNVLQNWRLSDTTLYVTLEPCPMCAGAILQARIDTVVWGAPNKLLGADGSWVRLFPDGEDNDDRRDTFGQSSEMASGPVHPFHPKITIRRGILAKECAEMMQQLFQLRRKQKKIKQEEENQAATLTSSHRTKFFTRIHNMFSMIFCL</sequence>
<dbReference type="FunFam" id="3.40.140.10:FF:000005">
    <property type="entry name" value="tRNA-specific adenosine deaminase"/>
    <property type="match status" value="1"/>
</dbReference>
<evidence type="ECO:0000256" key="9">
    <source>
        <dbReference type="SAM" id="Coils"/>
    </source>
</evidence>
<gene>
    <name evidence="12" type="ORF">ZOSMA_59G00540</name>
</gene>
<evidence type="ECO:0000259" key="11">
    <source>
        <dbReference type="PROSITE" id="PS51747"/>
    </source>
</evidence>
<keyword evidence="6" id="KW-0378">Hydrolase</keyword>
<proteinExistence type="inferred from homology"/>
<protein>
    <recommendedName>
        <fullName evidence="3">tRNA(adenine(34)) deaminase</fullName>
        <ecNumber evidence="3">3.5.4.33</ecNumber>
    </recommendedName>
</protein>
<evidence type="ECO:0000256" key="2">
    <source>
        <dbReference type="ARBA" id="ARBA00011738"/>
    </source>
</evidence>
<comment type="catalytic activity">
    <reaction evidence="8">
        <text>adenosine(34) in tRNA + H2O + H(+) = inosine(34) in tRNA + NH4(+)</text>
        <dbReference type="Rhea" id="RHEA:43168"/>
        <dbReference type="Rhea" id="RHEA-COMP:10373"/>
        <dbReference type="Rhea" id="RHEA-COMP:10374"/>
        <dbReference type="ChEBI" id="CHEBI:15377"/>
        <dbReference type="ChEBI" id="CHEBI:15378"/>
        <dbReference type="ChEBI" id="CHEBI:28938"/>
        <dbReference type="ChEBI" id="CHEBI:74411"/>
        <dbReference type="ChEBI" id="CHEBI:82852"/>
        <dbReference type="EC" id="3.5.4.33"/>
    </reaction>
</comment>
<keyword evidence="5" id="KW-0479">Metal-binding</keyword>
<feature type="region of interest" description="Disordered" evidence="10">
    <location>
        <begin position="1007"/>
        <end position="1065"/>
    </location>
</feature>
<feature type="compositionally biased region" description="Acidic residues" evidence="10">
    <location>
        <begin position="154"/>
        <end position="166"/>
    </location>
</feature>
<keyword evidence="4" id="KW-0819">tRNA processing</keyword>
<dbReference type="Gene3D" id="3.40.140.10">
    <property type="entry name" value="Cytidine Deaminase, domain 2"/>
    <property type="match status" value="1"/>
</dbReference>
<evidence type="ECO:0000256" key="8">
    <source>
        <dbReference type="ARBA" id="ARBA00048045"/>
    </source>
</evidence>
<feature type="compositionally biased region" description="Polar residues" evidence="10">
    <location>
        <begin position="643"/>
        <end position="652"/>
    </location>
</feature>
<feature type="region of interest" description="Disordered" evidence="10">
    <location>
        <begin position="548"/>
        <end position="583"/>
    </location>
</feature>
<dbReference type="Pfam" id="PF00383">
    <property type="entry name" value="dCMP_cyt_deam_1"/>
    <property type="match status" value="1"/>
</dbReference>
<dbReference type="InterPro" id="IPR002125">
    <property type="entry name" value="CMP_dCMP_dom"/>
</dbReference>
<dbReference type="Proteomes" id="UP000036987">
    <property type="component" value="Unassembled WGS sequence"/>
</dbReference>
<feature type="region of interest" description="Disordered" evidence="10">
    <location>
        <begin position="143"/>
        <end position="174"/>
    </location>
</feature>
<feature type="domain" description="CMP/dCMP-type deaminase" evidence="11">
    <location>
        <begin position="1171"/>
        <end position="1293"/>
    </location>
</feature>
<dbReference type="PROSITE" id="PS51747">
    <property type="entry name" value="CYT_DCMP_DEAMINASES_2"/>
    <property type="match status" value="1"/>
</dbReference>
<evidence type="ECO:0000256" key="4">
    <source>
        <dbReference type="ARBA" id="ARBA00022694"/>
    </source>
</evidence>
<feature type="compositionally biased region" description="Basic and acidic residues" evidence="10">
    <location>
        <begin position="247"/>
        <end position="260"/>
    </location>
</feature>
<dbReference type="InterPro" id="IPR028883">
    <property type="entry name" value="tRNA_aden_deaminase"/>
</dbReference>
<dbReference type="SUPFAM" id="SSF53927">
    <property type="entry name" value="Cytidine deaminase-like"/>
    <property type="match status" value="1"/>
</dbReference>
<dbReference type="GO" id="GO:0052717">
    <property type="term" value="F:tRNA-specific adenosine-34 deaminase activity"/>
    <property type="evidence" value="ECO:0007669"/>
    <property type="project" value="UniProtKB-EC"/>
</dbReference>
<feature type="compositionally biased region" description="Basic and acidic residues" evidence="10">
    <location>
        <begin position="1042"/>
        <end position="1056"/>
    </location>
</feature>
<dbReference type="GO" id="GO:0046872">
    <property type="term" value="F:metal ion binding"/>
    <property type="evidence" value="ECO:0007669"/>
    <property type="project" value="UniProtKB-KW"/>
</dbReference>